<gene>
    <name evidence="1" type="ORF">E7102_04570</name>
</gene>
<reference evidence="1" key="1">
    <citation type="submission" date="2019-04" db="EMBL/GenBank/DDBJ databases">
        <title>Evolution of Biomass-Degrading Anaerobic Consortia Revealed by Metagenomics.</title>
        <authorList>
            <person name="Peng X."/>
        </authorList>
    </citation>
    <scope>NUCLEOTIDE SEQUENCE</scope>
    <source>
        <strain evidence="1">SIG141</strain>
    </source>
</reference>
<dbReference type="EMBL" id="SUYD01000004">
    <property type="protein sequence ID" value="MBE6265734.1"/>
    <property type="molecule type" value="Genomic_DNA"/>
</dbReference>
<organism evidence="1 2">
    <name type="scientific">Xylanibacter ruminicola</name>
    <name type="common">Prevotella ruminicola</name>
    <dbReference type="NCBI Taxonomy" id="839"/>
    <lineage>
        <taxon>Bacteria</taxon>
        <taxon>Pseudomonadati</taxon>
        <taxon>Bacteroidota</taxon>
        <taxon>Bacteroidia</taxon>
        <taxon>Bacteroidales</taxon>
        <taxon>Prevotellaceae</taxon>
        <taxon>Xylanibacter</taxon>
    </lineage>
</organism>
<dbReference type="Proteomes" id="UP000763088">
    <property type="component" value="Unassembled WGS sequence"/>
</dbReference>
<accession>A0A928BS45</accession>
<name>A0A928BS45_XYLRU</name>
<proteinExistence type="predicted"/>
<dbReference type="AlphaFoldDB" id="A0A928BS45"/>
<evidence type="ECO:0000313" key="2">
    <source>
        <dbReference type="Proteomes" id="UP000763088"/>
    </source>
</evidence>
<comment type="caution">
    <text evidence="1">The sequence shown here is derived from an EMBL/GenBank/DDBJ whole genome shotgun (WGS) entry which is preliminary data.</text>
</comment>
<protein>
    <submittedName>
        <fullName evidence="1">Uncharacterized protein</fullName>
    </submittedName>
</protein>
<sequence>MKGARYGMSNPENRKTIYDNAAKVAHDTGLTIPDFRIKEHKPGEYQEGNLFRDTLIVFFYKGIPESVFDSFRDRAEAIENAKDTTKSVEIDSLNYHYQDFYVGGFSCYIGVHINKESQYGEIIYGNWKPAKE</sequence>
<evidence type="ECO:0000313" key="1">
    <source>
        <dbReference type="EMBL" id="MBE6265734.1"/>
    </source>
</evidence>